<feature type="signal peptide" evidence="1">
    <location>
        <begin position="1"/>
        <end position="22"/>
    </location>
</feature>
<accession>A0A5M7BD09</accession>
<reference evidence="2 5" key="1">
    <citation type="journal article" date="2015" name="Int. J. Syst. Evol. Microbiol.">
        <title>Algibacter amylolyticus sp. nov., isolated from intertidal sediment.</title>
        <authorList>
            <person name="Zhang D.C."/>
            <person name="Wu J."/>
            <person name="Neuner K."/>
            <person name="Yao J."/>
            <person name="Margesin R."/>
        </authorList>
    </citation>
    <scope>NUCLEOTIDE SEQUENCE [LARGE SCALE GENOMIC DNA]</scope>
    <source>
        <strain evidence="2 5">RU-4-M-4</strain>
    </source>
</reference>
<comment type="caution">
    <text evidence="2">The sequence shown here is derived from an EMBL/GenBank/DDBJ whole genome shotgun (WGS) entry which is preliminary data.</text>
</comment>
<reference evidence="3 4" key="2">
    <citation type="submission" date="2019-07" db="EMBL/GenBank/DDBJ databases">
        <title>Algibacter marinivivus sp. nov., isolated from the surface of a marine red alga.</title>
        <authorList>
            <person name="Zhong X."/>
            <person name="Xu W."/>
            <person name="Zhang Y."/>
            <person name="Zhang Q."/>
            <person name="Du Z."/>
        </authorList>
    </citation>
    <scope>NUCLEOTIDE SEQUENCE [LARGE SCALE GENOMIC DNA]</scope>
    <source>
        <strain evidence="3 4">RU-4-M-4</strain>
    </source>
</reference>
<evidence type="ECO:0000313" key="2">
    <source>
        <dbReference type="EMBL" id="KAA5827329.1"/>
    </source>
</evidence>
<protein>
    <recommendedName>
        <fullName evidence="6">DUF4177 domain-containing protein</fullName>
    </recommendedName>
</protein>
<evidence type="ECO:0000313" key="4">
    <source>
        <dbReference type="Proteomes" id="UP000315145"/>
    </source>
</evidence>
<evidence type="ECO:0000256" key="1">
    <source>
        <dbReference type="SAM" id="SignalP"/>
    </source>
</evidence>
<dbReference type="RefSeq" id="WP_144114683.1">
    <property type="nucleotide sequence ID" value="NZ_JACHGE010000001.1"/>
</dbReference>
<proteinExistence type="predicted"/>
<sequence length="79" mass="9074">MKNKLQVLFVAIILLVTIDAQANDRINSSFNLNNPDVRKCLIESTQSEGWKMAALYYDENKKLVMIFEKGEDSKTYVSK</sequence>
<dbReference type="Proteomes" id="UP000322315">
    <property type="component" value="Unassembled WGS sequence"/>
</dbReference>
<reference evidence="2" key="3">
    <citation type="submission" date="2019-09" db="EMBL/GenBank/DDBJ databases">
        <authorList>
            <person name="Zhang D.-C."/>
        </authorList>
    </citation>
    <scope>NUCLEOTIDE SEQUENCE</scope>
    <source>
        <strain evidence="2">RU-4-M-4</strain>
    </source>
</reference>
<dbReference type="OrthoDB" id="1453156at2"/>
<dbReference type="EMBL" id="VMBF01000001">
    <property type="protein sequence ID" value="TSJ81574.1"/>
    <property type="molecule type" value="Genomic_DNA"/>
</dbReference>
<dbReference type="AlphaFoldDB" id="A0A5M7BD09"/>
<evidence type="ECO:0000313" key="5">
    <source>
        <dbReference type="Proteomes" id="UP000322315"/>
    </source>
</evidence>
<keyword evidence="4" id="KW-1185">Reference proteome</keyword>
<dbReference type="Proteomes" id="UP000315145">
    <property type="component" value="Unassembled WGS sequence"/>
</dbReference>
<feature type="chain" id="PRO_5024418647" description="DUF4177 domain-containing protein" evidence="1">
    <location>
        <begin position="23"/>
        <end position="79"/>
    </location>
</feature>
<organism evidence="2 5">
    <name type="scientific">Algibacter amylolyticus</name>
    <dbReference type="NCBI Taxonomy" id="1608400"/>
    <lineage>
        <taxon>Bacteria</taxon>
        <taxon>Pseudomonadati</taxon>
        <taxon>Bacteroidota</taxon>
        <taxon>Flavobacteriia</taxon>
        <taxon>Flavobacteriales</taxon>
        <taxon>Flavobacteriaceae</taxon>
        <taxon>Algibacter</taxon>
    </lineage>
</organism>
<dbReference type="EMBL" id="VWRS01000001">
    <property type="protein sequence ID" value="KAA5827329.1"/>
    <property type="molecule type" value="Genomic_DNA"/>
</dbReference>
<evidence type="ECO:0008006" key="6">
    <source>
        <dbReference type="Google" id="ProtNLM"/>
    </source>
</evidence>
<name>A0A5M7BD09_9FLAO</name>
<evidence type="ECO:0000313" key="3">
    <source>
        <dbReference type="EMBL" id="TSJ81574.1"/>
    </source>
</evidence>
<keyword evidence="1" id="KW-0732">Signal</keyword>
<gene>
    <name evidence="2" type="ORF">F2B50_00345</name>
    <name evidence="3" type="ORF">FPF71_00345</name>
</gene>